<feature type="compositionally biased region" description="Pro residues" evidence="1">
    <location>
        <begin position="336"/>
        <end position="347"/>
    </location>
</feature>
<accession>A0A7W8B4U4</accession>
<dbReference type="Proteomes" id="UP000549009">
    <property type="component" value="Unassembled WGS sequence"/>
</dbReference>
<proteinExistence type="predicted"/>
<dbReference type="Pfam" id="PF01548">
    <property type="entry name" value="DEDD_Tnp_IS110"/>
    <property type="match status" value="1"/>
</dbReference>
<dbReference type="NCBIfam" id="NF033542">
    <property type="entry name" value="transpos_IS110"/>
    <property type="match status" value="1"/>
</dbReference>
<keyword evidence="5" id="KW-1185">Reference proteome</keyword>
<comment type="caution">
    <text evidence="4">The sequence shown here is derived from an EMBL/GenBank/DDBJ whole genome shotgun (WGS) entry which is preliminary data.</text>
</comment>
<dbReference type="AlphaFoldDB" id="A0A7W8B4U4"/>
<evidence type="ECO:0000256" key="1">
    <source>
        <dbReference type="SAM" id="MobiDB-lite"/>
    </source>
</evidence>
<organism evidence="4 5">
    <name type="scientific">Streptomyces spectabilis</name>
    <dbReference type="NCBI Taxonomy" id="68270"/>
    <lineage>
        <taxon>Bacteria</taxon>
        <taxon>Bacillati</taxon>
        <taxon>Actinomycetota</taxon>
        <taxon>Actinomycetes</taxon>
        <taxon>Kitasatosporales</taxon>
        <taxon>Streptomycetaceae</taxon>
        <taxon>Streptomyces</taxon>
    </lineage>
</organism>
<gene>
    <name evidence="4" type="ORF">FHS40_009052</name>
</gene>
<dbReference type="GO" id="GO:0006313">
    <property type="term" value="P:DNA transposition"/>
    <property type="evidence" value="ECO:0007669"/>
    <property type="project" value="InterPro"/>
</dbReference>
<feature type="domain" description="Transposase IS116/IS110/IS902 C-terminal" evidence="3">
    <location>
        <begin position="253"/>
        <end position="306"/>
    </location>
</feature>
<name>A0A7W8B4U4_STRST</name>
<feature type="domain" description="Transposase IS110-like N-terminal" evidence="2">
    <location>
        <begin position="9"/>
        <end position="155"/>
    </location>
</feature>
<evidence type="ECO:0000313" key="5">
    <source>
        <dbReference type="Proteomes" id="UP000549009"/>
    </source>
</evidence>
<reference evidence="4 5" key="1">
    <citation type="submission" date="2020-08" db="EMBL/GenBank/DDBJ databases">
        <title>Genomic Encyclopedia of Type Strains, Phase III (KMG-III): the genomes of soil and plant-associated and newly described type strains.</title>
        <authorList>
            <person name="Whitman W."/>
        </authorList>
    </citation>
    <scope>NUCLEOTIDE SEQUENCE [LARGE SCALE GENOMIC DNA]</scope>
    <source>
        <strain evidence="4 5">CECT 3146</strain>
    </source>
</reference>
<dbReference type="EMBL" id="JACHJD010000047">
    <property type="protein sequence ID" value="MBB5109922.1"/>
    <property type="molecule type" value="Genomic_DNA"/>
</dbReference>
<feature type="region of interest" description="Disordered" evidence="1">
    <location>
        <begin position="295"/>
        <end position="416"/>
    </location>
</feature>
<dbReference type="PANTHER" id="PTHR33055:SF15">
    <property type="entry name" value="TRANSPOSASE-RELATED"/>
    <property type="match status" value="1"/>
</dbReference>
<dbReference type="Pfam" id="PF02371">
    <property type="entry name" value="Transposase_20"/>
    <property type="match status" value="1"/>
</dbReference>
<evidence type="ECO:0000259" key="3">
    <source>
        <dbReference type="Pfam" id="PF02371"/>
    </source>
</evidence>
<dbReference type="PANTHER" id="PTHR33055">
    <property type="entry name" value="TRANSPOSASE FOR INSERTION SEQUENCE ELEMENT IS1111A"/>
    <property type="match status" value="1"/>
</dbReference>
<evidence type="ECO:0000259" key="2">
    <source>
        <dbReference type="Pfam" id="PF01548"/>
    </source>
</evidence>
<evidence type="ECO:0000313" key="4">
    <source>
        <dbReference type="EMBL" id="MBB5109922.1"/>
    </source>
</evidence>
<dbReference type="GO" id="GO:0004803">
    <property type="term" value="F:transposase activity"/>
    <property type="evidence" value="ECO:0007669"/>
    <property type="project" value="InterPro"/>
</dbReference>
<dbReference type="GO" id="GO:0003677">
    <property type="term" value="F:DNA binding"/>
    <property type="evidence" value="ECO:0007669"/>
    <property type="project" value="InterPro"/>
</dbReference>
<dbReference type="InterPro" id="IPR047650">
    <property type="entry name" value="Transpos_IS110"/>
</dbReference>
<protein>
    <submittedName>
        <fullName evidence="4">Transposase</fullName>
    </submittedName>
</protein>
<feature type="compositionally biased region" description="Basic residues" evidence="1">
    <location>
        <begin position="364"/>
        <end position="379"/>
    </location>
</feature>
<feature type="compositionally biased region" description="Basic and acidic residues" evidence="1">
    <location>
        <begin position="321"/>
        <end position="334"/>
    </location>
</feature>
<dbReference type="InterPro" id="IPR002525">
    <property type="entry name" value="Transp_IS110-like_N"/>
</dbReference>
<sequence length="416" mass="45995">MDVVYERCAGIDISKADVKVCIRVPGAGRRRRGEVRTFTSMTSGLLAMRDWLLAEGVTVVGMEATGIYWKPVFYLLEHDMECWLLNARHMKAVPGRKTDVKDSEWIAKLVEHGLVRASFVPPEPIRQLRDLTRYRTEVIRERTREAQRLAKLLEDAGIKLSCVVSDILGVSGRAMLEALIAGERDPRVLADLAKRRLRLKIPDLIEALTGRFGEHHAFLARAMLDRIDAATAMEVRLSARIGTALEPMRRSVDLLATIPGVSTRAAEVILAEIGVDMARFASAEHLASWAGVCPGNHESAGRQPTGRDPARQPLAQGRTGPVRDGRRPYQEHLPRRPLPTPGRPPRQTPGGGRPGTLPPDRRLAHAHPRRPTPGPRRRLLPGTHREDPGHPTAGQPAQPTRLPGQPAAHRDFLTTS</sequence>
<dbReference type="InterPro" id="IPR003346">
    <property type="entry name" value="Transposase_20"/>
</dbReference>